<accession>A0A7S4HP42</accession>
<feature type="compositionally biased region" description="Low complexity" evidence="12">
    <location>
        <begin position="230"/>
        <end position="239"/>
    </location>
</feature>
<feature type="transmembrane region" description="Helical" evidence="11">
    <location>
        <begin position="544"/>
        <end position="573"/>
    </location>
</feature>
<dbReference type="EC" id="3.4.23.-" evidence="11"/>
<keyword evidence="11" id="KW-0645">Protease</keyword>
<dbReference type="InterPro" id="IPR001108">
    <property type="entry name" value="Peptidase_A22A"/>
</dbReference>
<dbReference type="GO" id="GO:0070765">
    <property type="term" value="C:gamma-secretase complex"/>
    <property type="evidence" value="ECO:0007669"/>
    <property type="project" value="UniProtKB-ARBA"/>
</dbReference>
<dbReference type="SMART" id="SM00730">
    <property type="entry name" value="PSN"/>
    <property type="match status" value="1"/>
</dbReference>
<evidence type="ECO:0000256" key="7">
    <source>
        <dbReference type="ARBA" id="ARBA00023034"/>
    </source>
</evidence>
<dbReference type="GO" id="GO:0006509">
    <property type="term" value="P:membrane protein ectodomain proteolysis"/>
    <property type="evidence" value="ECO:0007669"/>
    <property type="project" value="TreeGrafter"/>
</dbReference>
<keyword evidence="4 11" id="KW-0256">Endoplasmic reticulum</keyword>
<dbReference type="PANTHER" id="PTHR10202:SF13">
    <property type="entry name" value="PRESENILIN HOMOLOG"/>
    <property type="match status" value="1"/>
</dbReference>
<evidence type="ECO:0000256" key="10">
    <source>
        <dbReference type="ARBA" id="ARBA00066080"/>
    </source>
</evidence>
<dbReference type="EMBL" id="HBKQ01003383">
    <property type="protein sequence ID" value="CAE2205095.1"/>
    <property type="molecule type" value="Transcribed_RNA"/>
</dbReference>
<gene>
    <name evidence="13" type="ORF">OAUR00152_LOCUS2321</name>
</gene>
<evidence type="ECO:0000256" key="6">
    <source>
        <dbReference type="ARBA" id="ARBA00022989"/>
    </source>
</evidence>
<feature type="compositionally biased region" description="Low complexity" evidence="12">
    <location>
        <begin position="284"/>
        <end position="302"/>
    </location>
</feature>
<dbReference type="Pfam" id="PF01080">
    <property type="entry name" value="Presenilin"/>
    <property type="match status" value="2"/>
</dbReference>
<feature type="compositionally biased region" description="Low complexity" evidence="12">
    <location>
        <begin position="339"/>
        <end position="360"/>
    </location>
</feature>
<comment type="function">
    <text evidence="9">Probable catalytic subunit of the gamma-secretase complex, an endoprotease complex that catalyzes the intramembrane cleavage of integral membrane proteins such as Notch receptors. Requires the other members of the gamma-secretase complex to have a protease activity.</text>
</comment>
<dbReference type="GO" id="GO:0044351">
    <property type="term" value="P:macropinocytosis"/>
    <property type="evidence" value="ECO:0007669"/>
    <property type="project" value="UniProtKB-ARBA"/>
</dbReference>
<dbReference type="PANTHER" id="PTHR10202">
    <property type="entry name" value="PRESENILIN"/>
    <property type="match status" value="1"/>
</dbReference>
<evidence type="ECO:0000256" key="9">
    <source>
        <dbReference type="ARBA" id="ARBA00053367"/>
    </source>
</evidence>
<organism evidence="13">
    <name type="scientific">Odontella aurita</name>
    <dbReference type="NCBI Taxonomy" id="265563"/>
    <lineage>
        <taxon>Eukaryota</taxon>
        <taxon>Sar</taxon>
        <taxon>Stramenopiles</taxon>
        <taxon>Ochrophyta</taxon>
        <taxon>Bacillariophyta</taxon>
        <taxon>Mediophyceae</taxon>
        <taxon>Biddulphiophycidae</taxon>
        <taxon>Eupodiscales</taxon>
        <taxon>Odontellaceae</taxon>
        <taxon>Odontella</taxon>
    </lineage>
</organism>
<dbReference type="AlphaFoldDB" id="A0A7S4HP42"/>
<reference evidence="13" key="1">
    <citation type="submission" date="2021-01" db="EMBL/GenBank/DDBJ databases">
        <authorList>
            <person name="Corre E."/>
            <person name="Pelletier E."/>
            <person name="Niang G."/>
            <person name="Scheremetjew M."/>
            <person name="Finn R."/>
            <person name="Kale V."/>
            <person name="Holt S."/>
            <person name="Cochrane G."/>
            <person name="Meng A."/>
            <person name="Brown T."/>
            <person name="Cohen L."/>
        </authorList>
    </citation>
    <scope>NUCLEOTIDE SEQUENCE</scope>
    <source>
        <strain evidence="13">Isolate 1302-5</strain>
    </source>
</reference>
<keyword evidence="2 11" id="KW-0812">Transmembrane</keyword>
<dbReference type="InterPro" id="IPR042524">
    <property type="entry name" value="Presenilin_C"/>
</dbReference>
<evidence type="ECO:0000256" key="4">
    <source>
        <dbReference type="ARBA" id="ARBA00022824"/>
    </source>
</evidence>
<comment type="function">
    <text evidence="11">Probable subunit of the gamma-secretase complex, an endoprotease complex that catalyzes the intramembrane cleavage of integral membrane proteins such as Notch receptors.</text>
</comment>
<dbReference type="GO" id="GO:0007219">
    <property type="term" value="P:Notch signaling pathway"/>
    <property type="evidence" value="ECO:0007669"/>
    <property type="project" value="UniProtKB-KW"/>
</dbReference>
<name>A0A7S4HP42_9STRA</name>
<keyword evidence="7 11" id="KW-0333">Golgi apparatus</keyword>
<comment type="similarity">
    <text evidence="1 11">Belongs to the peptidase A22A family.</text>
</comment>
<protein>
    <recommendedName>
        <fullName evidence="11">Presenilin</fullName>
        <ecNumber evidence="11">3.4.23.-</ecNumber>
    </recommendedName>
</protein>
<feature type="compositionally biased region" description="Basic and acidic residues" evidence="12">
    <location>
        <begin position="258"/>
        <end position="267"/>
    </location>
</feature>
<feature type="transmembrane region" description="Helical" evidence="11">
    <location>
        <begin position="48"/>
        <end position="69"/>
    </location>
</feature>
<feature type="transmembrane region" description="Helical" evidence="11">
    <location>
        <begin position="113"/>
        <end position="130"/>
    </location>
</feature>
<proteinExistence type="inferred from homology"/>
<evidence type="ECO:0000256" key="12">
    <source>
        <dbReference type="SAM" id="MobiDB-lite"/>
    </source>
</evidence>
<keyword evidence="6 11" id="KW-1133">Transmembrane helix</keyword>
<dbReference type="PRINTS" id="PR01072">
    <property type="entry name" value="PRESENILIN"/>
</dbReference>
<feature type="compositionally biased region" description="Gly residues" evidence="12">
    <location>
        <begin position="361"/>
        <end position="370"/>
    </location>
</feature>
<feature type="region of interest" description="Disordered" evidence="12">
    <location>
        <begin position="198"/>
        <end position="379"/>
    </location>
</feature>
<comment type="subunit">
    <text evidence="10">Homodimer. Component of the gamma-secretase complex, a complex composed of a presenilin homodimer, nicastrin, aph1 and pen2.</text>
</comment>
<dbReference type="GO" id="GO:0000139">
    <property type="term" value="C:Golgi membrane"/>
    <property type="evidence" value="ECO:0007669"/>
    <property type="project" value="UniProtKB-SubCell"/>
</dbReference>
<dbReference type="Gene3D" id="1.10.472.100">
    <property type="entry name" value="Presenilin"/>
    <property type="match status" value="1"/>
</dbReference>
<sequence>MILAALATVVINTPETMAEYSQGMADAYQFYALDPSSDSKGETLGKSLTNALIIVSVIGGMTFVIVLLYKYRCMKCLIGYMVFSSASLLGLLGAIMLDVAVDKYRIPISKPTFVLLLWNFAAVGVLAIFYQRGIPTWINQSYLVATSVILSWQLSHFDEWTAWTLLTMLAVYDLCAVLTPCGPLKLLVNLMQEDDSPDMPGLLYEAELPQDTPSRNSGPGRGRRTISGMRSGSRSASDVGSGGASGRSNDAGGAAASRPDRLRNHTPEEEEDEEEEEEDEEEATPTTPLTPRTPATASSSRRNGSGTGMEMSDRKSRGGNGNGNSTNGADAGGPPPIPGLGVVAPNPSSGNGASASVGASTPGGGGGGTEGASASRSRPTGYVPLAVAKIYRLAPVDPPSLPEGLAARSGDSTSRPLLGGGDEDGGSSQQQREEEEAPNDALAMRYTPTELKVPVEVFFPANGGRIVTRTNGEGEERYVVLDRNGTEKRTLFLDEEGKVFEEVERRRGGGGGDNDDDSEYEERAGSIKLGLGDFIFYSLMVSKAALYSFATFAACMLVILAGLGGTLVLLAVWKQALPALPISIFLGVTFYLLTRVVIEPWIEDVLRTPLYV</sequence>
<evidence type="ECO:0000256" key="11">
    <source>
        <dbReference type="RuleBase" id="RU361148"/>
    </source>
</evidence>
<feature type="region of interest" description="Disordered" evidence="12">
    <location>
        <begin position="395"/>
        <end position="440"/>
    </location>
</feature>
<evidence type="ECO:0000256" key="8">
    <source>
        <dbReference type="ARBA" id="ARBA00023136"/>
    </source>
</evidence>
<dbReference type="GO" id="GO:0042500">
    <property type="term" value="F:aspartic endopeptidase activity, intramembrane cleaving"/>
    <property type="evidence" value="ECO:0007669"/>
    <property type="project" value="InterPro"/>
</dbReference>
<evidence type="ECO:0000256" key="5">
    <source>
        <dbReference type="ARBA" id="ARBA00022976"/>
    </source>
</evidence>
<comment type="subcellular location">
    <subcellularLocation>
        <location evidence="11">Endoplasmic reticulum membrane</location>
        <topology evidence="11">Multi-pass membrane protein</topology>
    </subcellularLocation>
    <subcellularLocation>
        <location evidence="11">Golgi apparatus membrane</location>
        <topology evidence="11">Multi-pass membrane protein</topology>
    </subcellularLocation>
</comment>
<dbReference type="InterPro" id="IPR006639">
    <property type="entry name" value="Preselin/SPP"/>
</dbReference>
<feature type="compositionally biased region" description="Acidic residues" evidence="12">
    <location>
        <begin position="268"/>
        <end position="283"/>
    </location>
</feature>
<dbReference type="GO" id="GO:0005789">
    <property type="term" value="C:endoplasmic reticulum membrane"/>
    <property type="evidence" value="ECO:0007669"/>
    <property type="project" value="UniProtKB-SubCell"/>
</dbReference>
<evidence type="ECO:0000313" key="13">
    <source>
        <dbReference type="EMBL" id="CAE2205095.1"/>
    </source>
</evidence>
<evidence type="ECO:0000256" key="1">
    <source>
        <dbReference type="ARBA" id="ARBA00008604"/>
    </source>
</evidence>
<keyword evidence="3 11" id="KW-0378">Hydrolase</keyword>
<comment type="domain">
    <text evidence="11">The PAL motif is required for normal active site conformation.</text>
</comment>
<evidence type="ECO:0000256" key="2">
    <source>
        <dbReference type="ARBA" id="ARBA00022692"/>
    </source>
</evidence>
<dbReference type="FunFam" id="1.10.472.100:FF:000003">
    <property type="entry name" value="Presenilin"/>
    <property type="match status" value="1"/>
</dbReference>
<dbReference type="GO" id="GO:0016485">
    <property type="term" value="P:protein processing"/>
    <property type="evidence" value="ECO:0007669"/>
    <property type="project" value="InterPro"/>
</dbReference>
<feature type="transmembrane region" description="Helical" evidence="11">
    <location>
        <begin position="76"/>
        <end position="101"/>
    </location>
</feature>
<feature type="transmembrane region" description="Helical" evidence="11">
    <location>
        <begin position="579"/>
        <end position="598"/>
    </location>
</feature>
<evidence type="ECO:0000256" key="3">
    <source>
        <dbReference type="ARBA" id="ARBA00022801"/>
    </source>
</evidence>
<keyword evidence="8 11" id="KW-0472">Membrane</keyword>
<keyword evidence="5 11" id="KW-0914">Notch signaling pathway</keyword>